<dbReference type="EMBL" id="JARJLG010000200">
    <property type="protein sequence ID" value="KAJ7729068.1"/>
    <property type="molecule type" value="Genomic_DNA"/>
</dbReference>
<dbReference type="AlphaFoldDB" id="A0AAD7HV71"/>
<evidence type="ECO:0000313" key="1">
    <source>
        <dbReference type="EMBL" id="KAJ7729068.1"/>
    </source>
</evidence>
<dbReference type="Proteomes" id="UP001215280">
    <property type="component" value="Unassembled WGS sequence"/>
</dbReference>
<proteinExistence type="predicted"/>
<keyword evidence="2" id="KW-1185">Reference proteome</keyword>
<gene>
    <name evidence="1" type="ORF">DFH07DRAFT_782023</name>
</gene>
<comment type="caution">
    <text evidence="1">The sequence shown here is derived from an EMBL/GenBank/DDBJ whole genome shotgun (WGS) entry which is preliminary data.</text>
</comment>
<sequence length="771" mass="85980">MSGLQITVGFLEHDKHPPVGDGKIPRSLSSNCTWQSTRSQVGPSVDSHSKLLESVCELYSWTVKSLSGDEELEPFVEGISAVLWSAKGRRKIRLLRGCNGGLLPTGVESRRQISSLKALWGISRLSLEELADGQPLDSFDISLLHALRKSATASVRWHAVSTLALVQYNLYRSIDSGLRGILEALHESNPGPRPPLLRWSASLKKVERQMIWLRPSVWLLNPSNINYFHGEPPSFTSPNTKDTPSTVLFINEISDRLRFLEDAPHCIFLQYLEDSADVDSMPYEFVPTCFAIPLTNIPSFAIERTLERIISTHSSRLKQQPEMHRIDSIIGLLLSLWKPESPSFDSAPWIVEYLTSRDSDEILSQALKTCNLDVLRACMTEYLQVPDFDIPTDNVLKAIWRLCVLSRRSCTGSKWLGAFTEDALRAVQQTEVSLYSLPVVALIQCEVIESLLQHRMETPDEKTLLMAKLKVPILPGTPLPSIDDPVFLSSSRDIGGALNMRYTEACFIILTDFLDGCQSAVLPYHTRETIQYITDFAPQTKLHPSHQLRFASSISAVVDANTTPAHNEIISRIIQSRMFNAYARPYERSQGHIKFLDDPDAQTTMTDALRSYAATIPLGQFPTLLKRITAVLININSTDSEDERPTLQGHSSRRDFTHILGPEYRLLRPTKQKDHNARSVLSSRTSRVEQGFETHRADGIERGTSDGESRCNPVVYMSVTKAGSACAVLADVELGTASTATPNPTWRYMRAIAIVAVKHTAAIPPAMKPPS</sequence>
<name>A0AAD7HV71_9AGAR</name>
<organism evidence="1 2">
    <name type="scientific">Mycena maculata</name>
    <dbReference type="NCBI Taxonomy" id="230809"/>
    <lineage>
        <taxon>Eukaryota</taxon>
        <taxon>Fungi</taxon>
        <taxon>Dikarya</taxon>
        <taxon>Basidiomycota</taxon>
        <taxon>Agaricomycotina</taxon>
        <taxon>Agaricomycetes</taxon>
        <taxon>Agaricomycetidae</taxon>
        <taxon>Agaricales</taxon>
        <taxon>Marasmiineae</taxon>
        <taxon>Mycenaceae</taxon>
        <taxon>Mycena</taxon>
    </lineage>
</organism>
<protein>
    <submittedName>
        <fullName evidence="1">Uncharacterized protein</fullName>
    </submittedName>
</protein>
<evidence type="ECO:0000313" key="2">
    <source>
        <dbReference type="Proteomes" id="UP001215280"/>
    </source>
</evidence>
<accession>A0AAD7HV71</accession>
<reference evidence="1" key="1">
    <citation type="submission" date="2023-03" db="EMBL/GenBank/DDBJ databases">
        <title>Massive genome expansion in bonnet fungi (Mycena s.s.) driven by repeated elements and novel gene families across ecological guilds.</title>
        <authorList>
            <consortium name="Lawrence Berkeley National Laboratory"/>
            <person name="Harder C.B."/>
            <person name="Miyauchi S."/>
            <person name="Viragh M."/>
            <person name="Kuo A."/>
            <person name="Thoen E."/>
            <person name="Andreopoulos B."/>
            <person name="Lu D."/>
            <person name="Skrede I."/>
            <person name="Drula E."/>
            <person name="Henrissat B."/>
            <person name="Morin E."/>
            <person name="Kohler A."/>
            <person name="Barry K."/>
            <person name="LaButti K."/>
            <person name="Morin E."/>
            <person name="Salamov A."/>
            <person name="Lipzen A."/>
            <person name="Mereny Z."/>
            <person name="Hegedus B."/>
            <person name="Baldrian P."/>
            <person name="Stursova M."/>
            <person name="Weitz H."/>
            <person name="Taylor A."/>
            <person name="Grigoriev I.V."/>
            <person name="Nagy L.G."/>
            <person name="Martin F."/>
            <person name="Kauserud H."/>
        </authorList>
    </citation>
    <scope>NUCLEOTIDE SEQUENCE</scope>
    <source>
        <strain evidence="1">CBHHK188m</strain>
    </source>
</reference>